<evidence type="ECO:0000256" key="1">
    <source>
        <dbReference type="ARBA" id="ARBA00023125"/>
    </source>
</evidence>
<evidence type="ECO:0000313" key="4">
    <source>
        <dbReference type="Proteomes" id="UP001596298"/>
    </source>
</evidence>
<dbReference type="InterPro" id="IPR014710">
    <property type="entry name" value="RmlC-like_jellyroll"/>
</dbReference>
<dbReference type="CDD" id="cd02209">
    <property type="entry name" value="cupin_XRE_C"/>
    <property type="match status" value="1"/>
</dbReference>
<dbReference type="InterPro" id="IPR050807">
    <property type="entry name" value="TransReg_Diox_bact_type"/>
</dbReference>
<feature type="domain" description="HTH cro/C1-type" evidence="2">
    <location>
        <begin position="15"/>
        <end position="69"/>
    </location>
</feature>
<evidence type="ECO:0000259" key="2">
    <source>
        <dbReference type="PROSITE" id="PS50943"/>
    </source>
</evidence>
<dbReference type="Gene3D" id="2.60.120.10">
    <property type="entry name" value="Jelly Rolls"/>
    <property type="match status" value="1"/>
</dbReference>
<keyword evidence="4" id="KW-1185">Reference proteome</keyword>
<keyword evidence="1" id="KW-0238">DNA-binding</keyword>
<dbReference type="Gene3D" id="1.10.260.40">
    <property type="entry name" value="lambda repressor-like DNA-binding domains"/>
    <property type="match status" value="1"/>
</dbReference>
<dbReference type="InterPro" id="IPR011051">
    <property type="entry name" value="RmlC_Cupin_sf"/>
</dbReference>
<dbReference type="SUPFAM" id="SSF51182">
    <property type="entry name" value="RmlC-like cupins"/>
    <property type="match status" value="1"/>
</dbReference>
<dbReference type="CDD" id="cd00093">
    <property type="entry name" value="HTH_XRE"/>
    <property type="match status" value="1"/>
</dbReference>
<comment type="caution">
    <text evidence="3">The sequence shown here is derived from an EMBL/GenBank/DDBJ whole genome shotgun (WGS) entry which is preliminary data.</text>
</comment>
<gene>
    <name evidence="3" type="ORF">ACFQDH_12560</name>
</gene>
<dbReference type="PANTHER" id="PTHR46797:SF1">
    <property type="entry name" value="METHYLPHOSPHONATE SYNTHASE"/>
    <property type="match status" value="1"/>
</dbReference>
<evidence type="ECO:0000313" key="3">
    <source>
        <dbReference type="EMBL" id="MFC6706070.1"/>
    </source>
</evidence>
<dbReference type="Proteomes" id="UP001596298">
    <property type="component" value="Unassembled WGS sequence"/>
</dbReference>
<dbReference type="InterPro" id="IPR010982">
    <property type="entry name" value="Lambda_DNA-bd_dom_sf"/>
</dbReference>
<accession>A0ABW2AGY4</accession>
<protein>
    <submittedName>
        <fullName evidence="3">Helix-turn-helix domain-containing protein</fullName>
    </submittedName>
</protein>
<dbReference type="Pfam" id="PF01381">
    <property type="entry name" value="HTH_3"/>
    <property type="match status" value="1"/>
</dbReference>
<proteinExistence type="predicted"/>
<dbReference type="PROSITE" id="PS50943">
    <property type="entry name" value="HTH_CROC1"/>
    <property type="match status" value="1"/>
</dbReference>
<dbReference type="SMART" id="SM00530">
    <property type="entry name" value="HTH_XRE"/>
    <property type="match status" value="1"/>
</dbReference>
<sequence length="183" mass="19073">MATSSSIATSVGAQLRLRREQRGMSASELARRAGLSKATLSGMESGRSNPTIDTLDAVAVALGIPLTDLLVPTAPTEPVVVRATAASDESQQEMLRRVSGGHQVEIWRLRLPAHTTYDGVPHATGTLEHLMVASGKLSAGPSDDLVDLGTGDLLAFPGDVAHSYRTSSEPADATVVMTSPMIG</sequence>
<dbReference type="EMBL" id="JBHSWH010000001">
    <property type="protein sequence ID" value="MFC6706070.1"/>
    <property type="molecule type" value="Genomic_DNA"/>
</dbReference>
<dbReference type="PANTHER" id="PTHR46797">
    <property type="entry name" value="HTH-TYPE TRANSCRIPTIONAL REGULATOR"/>
    <property type="match status" value="1"/>
</dbReference>
<dbReference type="RefSeq" id="WP_382401771.1">
    <property type="nucleotide sequence ID" value="NZ_JBHSWH010000001.1"/>
</dbReference>
<dbReference type="InterPro" id="IPR001387">
    <property type="entry name" value="Cro/C1-type_HTH"/>
</dbReference>
<dbReference type="SUPFAM" id="SSF47413">
    <property type="entry name" value="lambda repressor-like DNA-binding domains"/>
    <property type="match status" value="1"/>
</dbReference>
<reference evidence="4" key="1">
    <citation type="journal article" date="2019" name="Int. J. Syst. Evol. Microbiol.">
        <title>The Global Catalogue of Microorganisms (GCM) 10K type strain sequencing project: providing services to taxonomists for standard genome sequencing and annotation.</title>
        <authorList>
            <consortium name="The Broad Institute Genomics Platform"/>
            <consortium name="The Broad Institute Genome Sequencing Center for Infectious Disease"/>
            <person name="Wu L."/>
            <person name="Ma J."/>
        </authorList>
    </citation>
    <scope>NUCLEOTIDE SEQUENCE [LARGE SCALE GENOMIC DNA]</scope>
    <source>
        <strain evidence="4">CCUG 58127</strain>
    </source>
</reference>
<organism evidence="3 4">
    <name type="scientific">Flexivirga alba</name>
    <dbReference type="NCBI Taxonomy" id="702742"/>
    <lineage>
        <taxon>Bacteria</taxon>
        <taxon>Bacillati</taxon>
        <taxon>Actinomycetota</taxon>
        <taxon>Actinomycetes</taxon>
        <taxon>Micrococcales</taxon>
        <taxon>Dermacoccaceae</taxon>
        <taxon>Flexivirga</taxon>
    </lineage>
</organism>
<name>A0ABW2AGY4_9MICO</name>